<evidence type="ECO:0000256" key="2">
    <source>
        <dbReference type="ARBA" id="ARBA00022605"/>
    </source>
</evidence>
<dbReference type="GO" id="GO:0005737">
    <property type="term" value="C:cytoplasm"/>
    <property type="evidence" value="ECO:0007669"/>
    <property type="project" value="InterPro"/>
</dbReference>
<keyword evidence="2" id="KW-0028">Amino-acid biosynthesis</keyword>
<dbReference type="CDD" id="cd03354">
    <property type="entry name" value="LbH_SAT"/>
    <property type="match status" value="1"/>
</dbReference>
<proteinExistence type="predicted"/>
<dbReference type="AlphaFoldDB" id="A0A4Q7MZ33"/>
<feature type="domain" description="Serine acetyltransferase N-terminal" evidence="5">
    <location>
        <begin position="47"/>
        <end position="125"/>
    </location>
</feature>
<dbReference type="EMBL" id="SGXA01000002">
    <property type="protein sequence ID" value="RZS72440.1"/>
    <property type="molecule type" value="Genomic_DNA"/>
</dbReference>
<dbReference type="Gene3D" id="1.10.3130.10">
    <property type="entry name" value="serine acetyltransferase, domain 1"/>
    <property type="match status" value="1"/>
</dbReference>
<dbReference type="InterPro" id="IPR011004">
    <property type="entry name" value="Trimer_LpxA-like_sf"/>
</dbReference>
<dbReference type="InterPro" id="IPR045304">
    <property type="entry name" value="LbH_SAT"/>
</dbReference>
<sequence length="285" mass="31373">MSANKFVQELYQLKLKNTQVFPDKVITEQFIDQLFALLFVPRSGRQQTIVEFQNEYESLKSHLSTLVYDVVHDGNRTQSITDKFFDELPSLHELLLKDAAAITAYDPAAESFEEVIVAYPGFFAIAVYRFAHQLWEQQVKILPRLFTEYAHGKTGIDIHPGAAIGESFFIDHGTGIVIGETTVIGNNVRIYQGVTLGALSGTKEKAAGKRHPSIEDNVIIYSGATILGGETVIGKNSTIGGNVWITYSVPAGSLVYHKSEVVAKKDFSFTDAVNGILGRRDSAAV</sequence>
<evidence type="ECO:0000313" key="7">
    <source>
        <dbReference type="Proteomes" id="UP000293874"/>
    </source>
</evidence>
<dbReference type="UniPathway" id="UPA00136">
    <property type="reaction ID" value="UER00199"/>
</dbReference>
<dbReference type="PANTHER" id="PTHR42811">
    <property type="entry name" value="SERINE ACETYLTRANSFERASE"/>
    <property type="match status" value="1"/>
</dbReference>
<dbReference type="InterPro" id="IPR010493">
    <property type="entry name" value="Ser_AcTrfase_N"/>
</dbReference>
<evidence type="ECO:0000256" key="1">
    <source>
        <dbReference type="ARBA" id="ARBA00018522"/>
    </source>
</evidence>
<reference evidence="6 7" key="1">
    <citation type="submission" date="2019-02" db="EMBL/GenBank/DDBJ databases">
        <title>Genomic Encyclopedia of Type Strains, Phase IV (KMG-IV): sequencing the most valuable type-strain genomes for metagenomic binning, comparative biology and taxonomic classification.</title>
        <authorList>
            <person name="Goeker M."/>
        </authorList>
    </citation>
    <scope>NUCLEOTIDE SEQUENCE [LARGE SCALE GENOMIC DNA]</scope>
    <source>
        <strain evidence="6 7">DSM 18116</strain>
    </source>
</reference>
<dbReference type="OrthoDB" id="9801456at2"/>
<evidence type="ECO:0000256" key="3">
    <source>
        <dbReference type="ARBA" id="ARBA00022679"/>
    </source>
</evidence>
<dbReference type="SUPFAM" id="SSF51161">
    <property type="entry name" value="Trimeric LpxA-like enzymes"/>
    <property type="match status" value="1"/>
</dbReference>
<dbReference type="Proteomes" id="UP000293874">
    <property type="component" value="Unassembled WGS sequence"/>
</dbReference>
<evidence type="ECO:0000259" key="5">
    <source>
        <dbReference type="Pfam" id="PF06426"/>
    </source>
</evidence>
<dbReference type="InterPro" id="IPR053376">
    <property type="entry name" value="Serine_acetyltransferase"/>
</dbReference>
<dbReference type="GO" id="GO:0006535">
    <property type="term" value="P:cysteine biosynthetic process from serine"/>
    <property type="evidence" value="ECO:0007669"/>
    <property type="project" value="InterPro"/>
</dbReference>
<dbReference type="InterPro" id="IPR042122">
    <property type="entry name" value="Ser_AcTrfase_N_sf"/>
</dbReference>
<keyword evidence="4" id="KW-0012">Acyltransferase</keyword>
<dbReference type="NCBIfam" id="NF041874">
    <property type="entry name" value="EPS_EpsC"/>
    <property type="match status" value="1"/>
</dbReference>
<comment type="caution">
    <text evidence="6">The sequence shown here is derived from an EMBL/GenBank/DDBJ whole genome shotgun (WGS) entry which is preliminary data.</text>
</comment>
<gene>
    <name evidence="6" type="ORF">EV199_4361</name>
</gene>
<dbReference type="RefSeq" id="WP_130542856.1">
    <property type="nucleotide sequence ID" value="NZ_CP042431.1"/>
</dbReference>
<keyword evidence="3 6" id="KW-0808">Transferase</keyword>
<evidence type="ECO:0000256" key="4">
    <source>
        <dbReference type="ARBA" id="ARBA00023315"/>
    </source>
</evidence>
<protein>
    <recommendedName>
        <fullName evidence="1">Serine acetyltransferase</fullName>
    </recommendedName>
</protein>
<dbReference type="Gene3D" id="2.160.10.10">
    <property type="entry name" value="Hexapeptide repeat proteins"/>
    <property type="match status" value="1"/>
</dbReference>
<name>A0A4Q7MZ33_9BACT</name>
<accession>A0A4Q7MZ33</accession>
<organism evidence="6 7">
    <name type="scientific">Pseudobacter ginsenosidimutans</name>
    <dbReference type="NCBI Taxonomy" id="661488"/>
    <lineage>
        <taxon>Bacteria</taxon>
        <taxon>Pseudomonadati</taxon>
        <taxon>Bacteroidota</taxon>
        <taxon>Chitinophagia</taxon>
        <taxon>Chitinophagales</taxon>
        <taxon>Chitinophagaceae</taxon>
        <taxon>Pseudobacter</taxon>
    </lineage>
</organism>
<evidence type="ECO:0000313" key="6">
    <source>
        <dbReference type="EMBL" id="RZS72440.1"/>
    </source>
</evidence>
<keyword evidence="7" id="KW-1185">Reference proteome</keyword>
<dbReference type="Pfam" id="PF06426">
    <property type="entry name" value="SATase_N"/>
    <property type="match status" value="1"/>
</dbReference>
<dbReference type="GO" id="GO:0009001">
    <property type="term" value="F:serine O-acetyltransferase activity"/>
    <property type="evidence" value="ECO:0007669"/>
    <property type="project" value="InterPro"/>
</dbReference>